<protein>
    <submittedName>
        <fullName evidence="2">Putative dipeptide ABC transport system periplasmic binding component</fullName>
    </submittedName>
</protein>
<keyword evidence="1" id="KW-0812">Transmembrane</keyword>
<evidence type="ECO:0000256" key="1">
    <source>
        <dbReference type="SAM" id="Phobius"/>
    </source>
</evidence>
<dbReference type="AlphaFoldDB" id="A0A2X3EV11"/>
<evidence type="ECO:0000313" key="3">
    <source>
        <dbReference type="Proteomes" id="UP000251088"/>
    </source>
</evidence>
<accession>A0A2X3EV11</accession>
<evidence type="ECO:0000313" key="2">
    <source>
        <dbReference type="EMBL" id="SQC40131.1"/>
    </source>
</evidence>
<organism evidence="2 3">
    <name type="scientific">Klebsiella pneumoniae</name>
    <dbReference type="NCBI Taxonomy" id="573"/>
    <lineage>
        <taxon>Bacteria</taxon>
        <taxon>Pseudomonadati</taxon>
        <taxon>Pseudomonadota</taxon>
        <taxon>Gammaproteobacteria</taxon>
        <taxon>Enterobacterales</taxon>
        <taxon>Enterobacteriaceae</taxon>
        <taxon>Klebsiella/Raoultella group</taxon>
        <taxon>Klebsiella</taxon>
        <taxon>Klebsiella pneumoniae complex</taxon>
    </lineage>
</organism>
<dbReference type="EMBL" id="UAWN01000015">
    <property type="protein sequence ID" value="SQC40131.1"/>
    <property type="molecule type" value="Genomic_DNA"/>
</dbReference>
<keyword evidence="1" id="KW-0472">Membrane</keyword>
<proteinExistence type="predicted"/>
<gene>
    <name evidence="2" type="primary">dppA_5</name>
    <name evidence="2" type="ORF">NCTC9128_06123</name>
</gene>
<reference evidence="2 3" key="1">
    <citation type="submission" date="2018-06" db="EMBL/GenBank/DDBJ databases">
        <authorList>
            <consortium name="Pathogen Informatics"/>
            <person name="Doyle S."/>
        </authorList>
    </citation>
    <scope>NUCLEOTIDE SEQUENCE [LARGE SCALE GENOMIC DNA]</scope>
    <source>
        <strain evidence="2 3">NCTC9128</strain>
    </source>
</reference>
<sequence>MADYQAIQTRYDQLVPALIPLSQMVDSVVVRNEVREYQPHPSATTFLRDVYKVREGEKDEYAFLAPGSRGRRLSKRLLQVVITLFGLLLLTFTIAASCHRPGAGDCRPDADQSTYQQVYHSVGLINR</sequence>
<keyword evidence="1" id="KW-1133">Transmembrane helix</keyword>
<feature type="transmembrane region" description="Helical" evidence="1">
    <location>
        <begin position="77"/>
        <end position="96"/>
    </location>
</feature>
<dbReference type="Proteomes" id="UP000251088">
    <property type="component" value="Unassembled WGS sequence"/>
</dbReference>
<name>A0A2X3EV11_KLEPN</name>